<dbReference type="InterPro" id="IPR000223">
    <property type="entry name" value="Pept_S26A_signal_pept_1"/>
</dbReference>
<feature type="domain" description="Peptidase S26" evidence="7">
    <location>
        <begin position="66"/>
        <end position="300"/>
    </location>
</feature>
<dbReference type="EMBL" id="CP060637">
    <property type="protein sequence ID" value="QNM14683.1"/>
    <property type="molecule type" value="Genomic_DNA"/>
</dbReference>
<dbReference type="Gene3D" id="2.10.109.10">
    <property type="entry name" value="Umud Fragment, subunit A"/>
    <property type="match status" value="2"/>
</dbReference>
<organism evidence="8 9">
    <name type="scientific">Fusobacterium hominis</name>
    <dbReference type="NCBI Taxonomy" id="2764326"/>
    <lineage>
        <taxon>Bacteria</taxon>
        <taxon>Fusobacteriati</taxon>
        <taxon>Fusobacteriota</taxon>
        <taxon>Fusobacteriia</taxon>
        <taxon>Fusobacteriales</taxon>
        <taxon>Fusobacteriaceae</taxon>
        <taxon>Fusobacterium</taxon>
    </lineage>
</organism>
<dbReference type="Pfam" id="PF10502">
    <property type="entry name" value="Peptidase_S26"/>
    <property type="match status" value="1"/>
</dbReference>
<name>A0A7G9GV51_9FUSO</name>
<comment type="catalytic activity">
    <reaction evidence="1 6">
        <text>Cleavage of hydrophobic, N-terminal signal or leader sequences from secreted and periplasmic proteins.</text>
        <dbReference type="EC" id="3.4.21.89"/>
    </reaction>
</comment>
<dbReference type="SUPFAM" id="SSF51306">
    <property type="entry name" value="LexA/Signal peptidase"/>
    <property type="match status" value="1"/>
</dbReference>
<dbReference type="InterPro" id="IPR019533">
    <property type="entry name" value="Peptidase_S26"/>
</dbReference>
<keyword evidence="6" id="KW-0812">Transmembrane</keyword>
<evidence type="ECO:0000256" key="6">
    <source>
        <dbReference type="RuleBase" id="RU362042"/>
    </source>
</evidence>
<evidence type="ECO:0000259" key="7">
    <source>
        <dbReference type="Pfam" id="PF10502"/>
    </source>
</evidence>
<dbReference type="AlphaFoldDB" id="A0A7G9GV51"/>
<dbReference type="GO" id="GO:0016020">
    <property type="term" value="C:membrane"/>
    <property type="evidence" value="ECO:0007669"/>
    <property type="project" value="UniProtKB-SubCell"/>
</dbReference>
<dbReference type="GO" id="GO:0009003">
    <property type="term" value="F:signal peptidase activity"/>
    <property type="evidence" value="ECO:0007669"/>
    <property type="project" value="UniProtKB-EC"/>
</dbReference>
<dbReference type="RefSeq" id="WP_187422683.1">
    <property type="nucleotide sequence ID" value="NZ_CP060637.1"/>
</dbReference>
<dbReference type="InterPro" id="IPR036286">
    <property type="entry name" value="LexA/Signal_pep-like_sf"/>
</dbReference>
<proteinExistence type="inferred from homology"/>
<keyword evidence="9" id="KW-1185">Reference proteome</keyword>
<dbReference type="GO" id="GO:0006465">
    <property type="term" value="P:signal peptide processing"/>
    <property type="evidence" value="ECO:0007669"/>
    <property type="project" value="InterPro"/>
</dbReference>
<feature type="transmembrane region" description="Helical" evidence="6">
    <location>
        <begin position="70"/>
        <end position="90"/>
    </location>
</feature>
<feature type="transmembrane region" description="Helical" evidence="6">
    <location>
        <begin position="6"/>
        <end position="25"/>
    </location>
</feature>
<dbReference type="PRINTS" id="PR00727">
    <property type="entry name" value="LEADERPTASE"/>
</dbReference>
<evidence type="ECO:0000256" key="4">
    <source>
        <dbReference type="ARBA" id="ARBA00022801"/>
    </source>
</evidence>
<feature type="active site" evidence="5">
    <location>
        <position position="94"/>
    </location>
</feature>
<comment type="similarity">
    <text evidence="2 6">Belongs to the peptidase S26 family.</text>
</comment>
<sequence length="309" mass="35173">MDKNKIIFNGIFYLIITTIFIILLIKEKSIGEWVRVRRDAFADRLVSRLGFDGLPFGTFIKKAIAFTESIGSAIILVLIIQHVYLGNFVVPTGSMIPTIMPKDRIFGNMVIYKFTEPKREDVIVFKEPIQNKVLYTKRVMGMPGEKVAIHNNHLFVNDKMIDTREYLPLGALGAADYWIVPKKGDIVEVIPGSDYKEAIKEKNIDVDKLQKYLVENPGAVDQILPDLEFTVNGVPTGMILDVIHDKKHVKDILDGKKLTLKLDENYYLALGDNTANSFDSRMWGFVKESRIKGKALVRFWPLNRISLVK</sequence>
<comment type="caution">
    <text evidence="6">Lacks conserved residue(s) required for the propagation of feature annotation.</text>
</comment>
<reference evidence="8 9" key="1">
    <citation type="submission" date="2020-08" db="EMBL/GenBank/DDBJ databases">
        <authorList>
            <person name="Liu C."/>
            <person name="Sun Q."/>
        </authorList>
    </citation>
    <scope>NUCLEOTIDE SEQUENCE [LARGE SCALE GENOMIC DNA]</scope>
    <source>
        <strain evidence="8 9">NSJ-57</strain>
    </source>
</reference>
<keyword evidence="6" id="KW-0645">Protease</keyword>
<feature type="active site" evidence="5">
    <location>
        <position position="137"/>
    </location>
</feature>
<accession>A0A7G9GV51</accession>
<comment type="subcellular location">
    <subcellularLocation>
        <location evidence="6">Membrane</location>
        <topology evidence="6">Single-pass type II membrane protein</topology>
    </subcellularLocation>
</comment>
<keyword evidence="6" id="KW-0472">Membrane</keyword>
<dbReference type="Proteomes" id="UP000515913">
    <property type="component" value="Chromosome"/>
</dbReference>
<dbReference type="CDD" id="cd06530">
    <property type="entry name" value="S26_SPase_I"/>
    <property type="match status" value="1"/>
</dbReference>
<evidence type="ECO:0000313" key="9">
    <source>
        <dbReference type="Proteomes" id="UP000515913"/>
    </source>
</evidence>
<evidence type="ECO:0000313" key="8">
    <source>
        <dbReference type="EMBL" id="QNM14683.1"/>
    </source>
</evidence>
<dbReference type="InterPro" id="IPR019757">
    <property type="entry name" value="Pept_S26A_signal_pept_1_Lys-AS"/>
</dbReference>
<dbReference type="PANTHER" id="PTHR43390">
    <property type="entry name" value="SIGNAL PEPTIDASE I"/>
    <property type="match status" value="1"/>
</dbReference>
<dbReference type="PANTHER" id="PTHR43390:SF1">
    <property type="entry name" value="CHLOROPLAST PROCESSING PEPTIDASE"/>
    <property type="match status" value="1"/>
</dbReference>
<gene>
    <name evidence="8" type="primary">lepB</name>
    <name evidence="8" type="ORF">H9Q81_06815</name>
</gene>
<dbReference type="PROSITE" id="PS00760">
    <property type="entry name" value="SPASE_I_2"/>
    <property type="match status" value="1"/>
</dbReference>
<protein>
    <recommendedName>
        <fullName evidence="3 6">Signal peptidase I</fullName>
        <ecNumber evidence="3 6">3.4.21.89</ecNumber>
    </recommendedName>
</protein>
<dbReference type="NCBIfam" id="TIGR02227">
    <property type="entry name" value="sigpep_I_bact"/>
    <property type="match status" value="1"/>
</dbReference>
<evidence type="ECO:0000256" key="2">
    <source>
        <dbReference type="ARBA" id="ARBA00009370"/>
    </source>
</evidence>
<dbReference type="GO" id="GO:0004252">
    <property type="term" value="F:serine-type endopeptidase activity"/>
    <property type="evidence" value="ECO:0007669"/>
    <property type="project" value="InterPro"/>
</dbReference>
<evidence type="ECO:0000256" key="5">
    <source>
        <dbReference type="PIRSR" id="PIRSR600223-1"/>
    </source>
</evidence>
<dbReference type="KEGG" id="fho:H9Q81_06815"/>
<dbReference type="EC" id="3.4.21.89" evidence="3 6"/>
<evidence type="ECO:0000256" key="1">
    <source>
        <dbReference type="ARBA" id="ARBA00000677"/>
    </source>
</evidence>
<keyword evidence="6" id="KW-1133">Transmembrane helix</keyword>
<evidence type="ECO:0000256" key="3">
    <source>
        <dbReference type="ARBA" id="ARBA00013208"/>
    </source>
</evidence>
<keyword evidence="4 6" id="KW-0378">Hydrolase</keyword>